<evidence type="ECO:0000313" key="1">
    <source>
        <dbReference type="EMBL" id="KAA1137370.1"/>
    </source>
</evidence>
<accession>A0A5B0SHY3</accession>
<name>A0A5B0SHY3_PUCGR</name>
<gene>
    <name evidence="1" type="ORF">PGTUg99_019375</name>
</gene>
<comment type="caution">
    <text evidence="1">The sequence shown here is derived from an EMBL/GenBank/DDBJ whole genome shotgun (WGS) entry which is preliminary data.</text>
</comment>
<evidence type="ECO:0000313" key="2">
    <source>
        <dbReference type="Proteomes" id="UP000325313"/>
    </source>
</evidence>
<dbReference type="Proteomes" id="UP000325313">
    <property type="component" value="Unassembled WGS sequence"/>
</dbReference>
<protein>
    <submittedName>
        <fullName evidence="1">Uncharacterized protein</fullName>
    </submittedName>
</protein>
<sequence length="73" mass="8164">MTGLYIPEPSQWGKTVTRDYTSWTYTTKRPVTAYPGQSAVHDAAPSSRSDHVDGLHEPLQARGLMTVQLLPFF</sequence>
<proteinExistence type="predicted"/>
<dbReference type="AlphaFoldDB" id="A0A5B0SHY3"/>
<organism evidence="1 2">
    <name type="scientific">Puccinia graminis f. sp. tritici</name>
    <dbReference type="NCBI Taxonomy" id="56615"/>
    <lineage>
        <taxon>Eukaryota</taxon>
        <taxon>Fungi</taxon>
        <taxon>Dikarya</taxon>
        <taxon>Basidiomycota</taxon>
        <taxon>Pucciniomycotina</taxon>
        <taxon>Pucciniomycetes</taxon>
        <taxon>Pucciniales</taxon>
        <taxon>Pucciniaceae</taxon>
        <taxon>Puccinia</taxon>
    </lineage>
</organism>
<dbReference type="EMBL" id="VDEP01000009">
    <property type="protein sequence ID" value="KAA1137370.1"/>
    <property type="molecule type" value="Genomic_DNA"/>
</dbReference>
<reference evidence="1 2" key="1">
    <citation type="submission" date="2019-05" db="EMBL/GenBank/DDBJ databases">
        <title>Emergence of the Ug99 lineage of the wheat stem rust pathogen through somatic hybridization.</title>
        <authorList>
            <person name="Li F."/>
            <person name="Upadhyaya N.M."/>
            <person name="Sperschneider J."/>
            <person name="Matny O."/>
            <person name="Nguyen-Phuc H."/>
            <person name="Mago R."/>
            <person name="Raley C."/>
            <person name="Miller M.E."/>
            <person name="Silverstein K.A.T."/>
            <person name="Henningsen E."/>
            <person name="Hirsch C.D."/>
            <person name="Visser B."/>
            <person name="Pretorius Z.A."/>
            <person name="Steffenson B.J."/>
            <person name="Schwessinger B."/>
            <person name="Dodds P.N."/>
            <person name="Figueroa M."/>
        </authorList>
    </citation>
    <scope>NUCLEOTIDE SEQUENCE [LARGE SCALE GENOMIC DNA]</scope>
    <source>
        <strain evidence="1 2">Ug99</strain>
    </source>
</reference>